<evidence type="ECO:0000256" key="17">
    <source>
        <dbReference type="ARBA" id="ARBA00023273"/>
    </source>
</evidence>
<protein>
    <recommendedName>
        <fullName evidence="18">Cytoplasmic dynein 2 heavy chain 1</fullName>
    </recommendedName>
</protein>
<dbReference type="InterPro" id="IPR043160">
    <property type="entry name" value="Dynein_C_barrel"/>
</dbReference>
<dbReference type="Gene3D" id="3.40.50.300">
    <property type="entry name" value="P-loop containing nucleotide triphosphate hydrolases"/>
    <property type="match status" value="5"/>
</dbReference>
<evidence type="ECO:0000256" key="13">
    <source>
        <dbReference type="ARBA" id="ARBA00023069"/>
    </source>
</evidence>
<dbReference type="PANTHER" id="PTHR10676:SF352">
    <property type="entry name" value="CYTOPLASMIC DYNEIN 2 HEAVY CHAIN 1"/>
    <property type="match status" value="1"/>
</dbReference>
<feature type="domain" description="Dynein heavy chain coiled coil stalk" evidence="24">
    <location>
        <begin position="3405"/>
        <end position="3739"/>
    </location>
</feature>
<dbReference type="InterPro" id="IPR042222">
    <property type="entry name" value="Dynein_2_N"/>
</dbReference>
<evidence type="ECO:0000256" key="18">
    <source>
        <dbReference type="ARBA" id="ARBA00023902"/>
    </source>
</evidence>
<feature type="coiled-coil region" evidence="19">
    <location>
        <begin position="1941"/>
        <end position="1968"/>
    </location>
</feature>
<dbReference type="OMA" id="WCKERVS"/>
<dbReference type="Pfam" id="PF12777">
    <property type="entry name" value="MT"/>
    <property type="match status" value="1"/>
</dbReference>
<dbReference type="Pfam" id="PF12780">
    <property type="entry name" value="AAA_8"/>
    <property type="match status" value="1"/>
</dbReference>
<dbReference type="InterPro" id="IPR013594">
    <property type="entry name" value="Dynein_heavy_tail"/>
</dbReference>
<dbReference type="GO" id="GO:0045505">
    <property type="term" value="F:dynein intermediate chain binding"/>
    <property type="evidence" value="ECO:0000318"/>
    <property type="project" value="GO_Central"/>
</dbReference>
<feature type="domain" description="Dynein heavy chain AAA module D4" evidence="25">
    <location>
        <begin position="3164"/>
        <end position="3354"/>
    </location>
</feature>
<dbReference type="InterPro" id="IPR035699">
    <property type="entry name" value="AAA_6"/>
</dbReference>
<evidence type="ECO:0000256" key="14">
    <source>
        <dbReference type="ARBA" id="ARBA00023136"/>
    </source>
</evidence>
<dbReference type="InterPro" id="IPR004273">
    <property type="entry name" value="Dynein_heavy_D6_P-loop"/>
</dbReference>
<feature type="coiled-coil region" evidence="19">
    <location>
        <begin position="3616"/>
        <end position="3650"/>
    </location>
</feature>
<keyword evidence="15" id="KW-0505">Motor protein</keyword>
<dbReference type="WormBase" id="CBG11853">
    <property type="protein sequence ID" value="CBP47309"/>
    <property type="gene ID" value="WBGene00032899"/>
    <property type="gene designation" value="Cbr-che-3"/>
</dbReference>
<proteinExistence type="inferred from homology"/>
<dbReference type="HOGENOM" id="CLU_000038_7_2_1"/>
<dbReference type="InterPro" id="IPR024743">
    <property type="entry name" value="Dynein_HC_stalk"/>
</dbReference>
<dbReference type="Gene3D" id="3.20.180.20">
    <property type="entry name" value="Dynein heavy chain, N-terminal domain 2"/>
    <property type="match status" value="1"/>
</dbReference>
<dbReference type="InterPro" id="IPR035706">
    <property type="entry name" value="AAA_9"/>
</dbReference>
<dbReference type="GO" id="GO:0097729">
    <property type="term" value="C:9+2 motile cilium"/>
    <property type="evidence" value="ECO:0000318"/>
    <property type="project" value="GO_Central"/>
</dbReference>
<dbReference type="FunFam" id="3.40.50.300:FF:000706">
    <property type="entry name" value="Cytoplasmic dynein 2 heavy chain 1"/>
    <property type="match status" value="1"/>
</dbReference>
<dbReference type="InParanoid" id="A8XE59"/>
<dbReference type="FunFam" id="1.20.920.20:FF:000002">
    <property type="entry name" value="Cytoplasmic dynein 1 heavy chain"/>
    <property type="match status" value="1"/>
</dbReference>
<dbReference type="Gene3D" id="3.10.490.20">
    <property type="match status" value="1"/>
</dbReference>
<dbReference type="FunFam" id="1.10.8.710:FF:000001">
    <property type="entry name" value="Dynein axonemal heavy chain 2"/>
    <property type="match status" value="1"/>
</dbReference>
<evidence type="ECO:0000259" key="30">
    <source>
        <dbReference type="Pfam" id="PF22597"/>
    </source>
</evidence>
<dbReference type="Pfam" id="PF12775">
    <property type="entry name" value="AAA_7"/>
    <property type="match status" value="1"/>
</dbReference>
<dbReference type="GO" id="GO:0060271">
    <property type="term" value="P:cilium assembly"/>
    <property type="evidence" value="ECO:0000318"/>
    <property type="project" value="GO_Central"/>
</dbReference>
<dbReference type="InterPro" id="IPR042219">
    <property type="entry name" value="AAA_lid_11_sf"/>
</dbReference>
<name>A8XE59_CAEBR</name>
<dbReference type="InterPro" id="IPR054354">
    <property type="entry name" value="DYNC2H1-like_lid"/>
</dbReference>
<dbReference type="GO" id="GO:0008569">
    <property type="term" value="F:minus-end-directed microtubule motor activity"/>
    <property type="evidence" value="ECO:0000318"/>
    <property type="project" value="GO_Central"/>
</dbReference>
<evidence type="ECO:0000259" key="26">
    <source>
        <dbReference type="Pfam" id="PF12781"/>
    </source>
</evidence>
<comment type="similarity">
    <text evidence="3">Belongs to the dynein heavy chain family.</text>
</comment>
<dbReference type="GO" id="GO:0060170">
    <property type="term" value="C:ciliary membrane"/>
    <property type="evidence" value="ECO:0007669"/>
    <property type="project" value="UniProtKB-SubCell"/>
</dbReference>
<keyword evidence="6" id="KW-0963">Cytoplasm</keyword>
<feature type="domain" description="Dynein heavy chain linker" evidence="22">
    <location>
        <begin position="1674"/>
        <end position="2065"/>
    </location>
</feature>
<feature type="domain" description="Dynein heavy chain tail" evidence="21">
    <location>
        <begin position="196"/>
        <end position="633"/>
    </location>
</feature>
<dbReference type="Gene3D" id="1.10.8.710">
    <property type="match status" value="1"/>
</dbReference>
<dbReference type="InterPro" id="IPR041228">
    <property type="entry name" value="Dynein_C"/>
</dbReference>
<dbReference type="InterPro" id="IPR027417">
    <property type="entry name" value="P-loop_NTPase"/>
</dbReference>
<keyword evidence="16" id="KW-0206">Cytoskeleton</keyword>
<dbReference type="Gene3D" id="1.10.8.1220">
    <property type="match status" value="1"/>
</dbReference>
<dbReference type="PANTHER" id="PTHR10676">
    <property type="entry name" value="DYNEIN HEAVY CHAIN FAMILY PROTEIN"/>
    <property type="match status" value="1"/>
</dbReference>
<dbReference type="Gene3D" id="6.10.140.1060">
    <property type="match status" value="1"/>
</dbReference>
<dbReference type="eggNOG" id="KOG3595">
    <property type="taxonomic scope" value="Eukaryota"/>
</dbReference>
<dbReference type="FunCoup" id="A8XE59">
    <property type="interactions" value="519"/>
</dbReference>
<feature type="domain" description="Dynein 2 heavy chain 1 cytoplasmic ATPase lid" evidence="30">
    <location>
        <begin position="2977"/>
        <end position="3051"/>
    </location>
</feature>
<keyword evidence="4" id="KW-0217">Developmental protein</keyword>
<keyword evidence="13" id="KW-0969">Cilium</keyword>
<dbReference type="FunFam" id="3.40.50.300:FF:002798">
    <property type="entry name" value="Cytoplasmic dynein 2 heavy chain 1"/>
    <property type="match status" value="1"/>
</dbReference>
<dbReference type="InterPro" id="IPR043157">
    <property type="entry name" value="Dynein_AAA1S"/>
</dbReference>
<evidence type="ECO:0000256" key="3">
    <source>
        <dbReference type="ARBA" id="ARBA00008887"/>
    </source>
</evidence>
<dbReference type="GO" id="GO:0051959">
    <property type="term" value="F:dynein light intermediate chain binding"/>
    <property type="evidence" value="ECO:0000318"/>
    <property type="project" value="GO_Central"/>
</dbReference>
<keyword evidence="9" id="KW-0970">Cilium biogenesis/degradation</keyword>
<dbReference type="FunFam" id="3.40.50.300:FF:001685">
    <property type="entry name" value="Dynein heavy chain, putative"/>
    <property type="match status" value="1"/>
</dbReference>
<dbReference type="InterPro" id="IPR041658">
    <property type="entry name" value="AAA_lid_11"/>
</dbReference>
<dbReference type="Pfam" id="PF08385">
    <property type="entry name" value="DHC_N1"/>
    <property type="match status" value="2"/>
</dbReference>
<dbReference type="Pfam" id="PF08393">
    <property type="entry name" value="DHC_N2"/>
    <property type="match status" value="1"/>
</dbReference>
<gene>
    <name evidence="33" type="primary">che-3</name>
    <name evidence="31" type="synonym">Cbr-che-3</name>
    <name evidence="33" type="ORF">CBG11853</name>
    <name evidence="31" type="ORF">CBG_11853</name>
</gene>
<evidence type="ECO:0000259" key="24">
    <source>
        <dbReference type="Pfam" id="PF12777"/>
    </source>
</evidence>
<dbReference type="Pfam" id="PF22597">
    <property type="entry name" value="DYN_lid"/>
    <property type="match status" value="1"/>
</dbReference>
<evidence type="ECO:0000256" key="16">
    <source>
        <dbReference type="ARBA" id="ARBA00023212"/>
    </source>
</evidence>
<sequence length="4802" mass="546988">MRSNEKRFLKIIIRAHFLKKYKILGTIFFRKITMASENKDQRKSYFLRVASYLLGLNIVEEKLKNTEPLETFLDSNTNLLVFSRSEQKLELSNKMKSSAPSANVLRVVFYKTQSVPLNNENFKSVVNVISANGTLNHVFLKSVQNVFGKELTEGNNMQLIAAVNELEESLLATVEMSGGGSLHDEIRSWKGQSGRAAQDYNDAFKQLQLLVETMEERRIDELSELVETFEDTCDELWNCGVPYPQPRMKMLIEYGSSYLCEAITFKIDDSAIWRDEKVSDQLRSAIDVCDQMLIVIRLLTSQTWKRNVEHTWEGDPMEMKFLNGFKERLDEILSLRSLGGQLEGLLEERGIREETEKTIETAMRGMAPMAYNPFTEPNWKSRLLVAERAIEGTIDRTLPILKQRLAPSNGDSQSIVLSLEKLKSFLCRANIKEKLQHEREMFLNRLISMLSQKNQEFSEKSLQVDAKNFQFLTEVAARIVWIRQQTSQMESIRSLSKMMLNDISNYNQFAQKLDEFIEKLQYAEKECFDDWCRETVGLIDNKNETINLETTGKIMYLEASNRELNEVRQLSSLGFNIPSKILSCANNGEKYYRFGVILKQIAHFYNTIDQQMIPSQQSLMLEEAIAFEKLVIPRKDASNSASKVTWNDPKQLEEFIVQLQTAEQKLSNRNRRLRNVHMELIEMVEKLMDLNIVKQNNEWKEIILKIRSKMKEEEVVHGAARNNMKPWLIHWDFQLYKALLIQYEWGIESIQSQLSTISVSLVFVDQKIQLRPAIEEIRSKYYKELCRFLRIPDKFRGVQEDETSTKFYAQMIERSMHLLPSVYEKAEQLMQKVETCDAIFVDWLVISQVDLEELIEENLKTAADWESQFKILKAKAREAERLPHELKFECILVSTAGVKTAIEDAIQRLYDALTWTLRHSISTTSTSISTFLSQAIEVLNTVPGSLDEVAEANAKHVIFAETNRQLKMEWKVMEEQLTLLRSVAGQGMEQIDNLEQTWDRFELMLDAHQGVIKEQVEALKTNVETSIKGMKDEAEKLKARWDQFKPRSDALQGDREEMLKAIQFIKEKRVQWQELSDGREKIDLQISASYSSFQDNRFQIVLSLEKLKSFLCRANIKEKLQHEREMFLNRLISMLSQKNQEFSEKSLQVDAKNFQFLTEVAARIVWIRQQTSQMESIRSLSKMMLNDISNYNQFAQKLDEFIEKLQYAEKECFDDWCRETVGLIDNKNETINLETTGKIMYLEASNRELNEVRQLSSLGFNIPSKILSCANNGEKYYRFGVILKQIAHFYNTIDQQMIPSQQSLMLEEAIAFEKLVIPRKDASNSASKVTWNDPKQLEEFIVQLQTAEQKLSNRNRRLRNVHMELIEMVEKLMDLNIVKQNNEWKEIILKIRSKMKEEEVVHGAARNNMKPWLIHWDFQLYKALLIQYEWGIESIQSQLSTISVSLVFVDQKIQLRPAIEEIRSKYYKELCRFLRIPDKFRGVQEDETSTKFYAQMIERSMHLLPSVYEKAEQLMQKVETCDAIFVDWLVISQVDLEELIEENLKTAADWESQFKILKAKAREAERLPHELKFECILVSTAGVKTAIEDAIQRLYDALTWTLRHSISTTSTSISTFLSQAIEVLNTVPGSLDEVAEANAKHVIFAETNRQLKMEWKVMEEQLTLLRSVAGQGMEQIDNLEQTWDRFELMLDAHQGVIKEQVEALKTNVETSIKGMKDEAEKLKARWDQFKPRSDALQGDREEMLKAIQFIKEKRVQWQELSDGREKIEGTTIEKLKFADLLSVSKAIIENADQLKQLNSRAQGEVAIRDAIQELTLWAAQTEFTLADYKHSNGQNLKIIKEWKESINSLKDSQALLQSLKSSPYYSQFSDKTAVWETRLADLDVFLAQMNEIQRKWIYLEPIFGRGALPSEASRFSRVDSEYRAILNDVSKDARLVSLCSRQSLKKSLEQIVDQLNRCQKALNQFLEQKRTAFPRFYFIGDDDLLEILGQSTNPQVIQTHMKKLFQGINRVVFSSTGETITSMVSAEGETVPLSKSVRIVPQVETWLQELSDEMRRTLKTLTAQAVADGQISLGKYPSQVLCLAEEVKFSASVENILNSSSDLSSLKSQLQEKLKSHTNMKVDDKVSDLKLKSLILDLIHHIDVVDQLMDNKAKGINCWTWQRQLRFYLVNGGIVLRQVSSEFEYTYEYQGNYAKLVHTPLTDKCYLTLTQAMYMGLGGNPYGPAGTGKTESVKALAALMGRQVLVFNCDEGIDVTSMGRIFTGIVECGAWGCFDEFNRLDSTVLSAVSMQIQTIQGAIKSRAGSCTFGGKNVQVNPNSAIFVTLNPAGKGYGGRQKMPDNLKQLFRAVVMGKPDNELISSTILYSEGFVDATSLARKIVSVFQLSRQMLSKQQHYDWGLRALKVVLGGCGALRRAQPNKNETDLVVQALLLNTLSKLTFSDSERFNSLIDDIFANVTKEMTKFEELVEPLGVAAKEIGISLGEKQMEKVFQLYEQMRQRIGVVVVGAAGSGKSTIWKVLQRALILTKKPLRVTQFNPKAVNRNKLLGNMDMDTREWTDGIITMAAREVQKDTTVHHWIVCDGDIDPEWVEALNSVLDDNRLLTMPSGERIQFGSNVNFLFETDSLQFASPATVSRMGMIYISEEDVKPQGIVASWLAKNSEDVHAETATWLESHFWRCFKWVQTKQIPGITSFALLKNGLTHLKSAKTKTHFLVLLFNGFMPYVVPESRNEFAKSVVFQGITVADPKNICYDERVDGVMTYSDDVTQNVTKEEVEREDLRPFVQTADIQRYSDIIGSWLRPGNRESFLITGTTGCGKQQLLKHCFQNDPESQLASLYCSAQSSSAHLLQLIQQNCVQASNPTGRVWRPKDRPNMILFLKGINLPAPDKYGTNELLALLQQLLTYQGFFDHNLEWVSIENIQFVGSMNPLGDGASTNISNRLFSLLRCISLNNTDTPQLTSIYRTYLTPILEDVGERNSETLASRMVDVYTKVQQSFKPSDSIVFQFSPRDLTNWVVSLLRHELDQGKLEGVICFEGKRIFADRLPTENDKQKFEDILRNVIPVSQSAVDTFLISFTGDEITDHKVQASYWRSLRRRPHCQKRYKVYVTTGSVVPGESNTGLPLTPINMKEYNQLLLKSINRFTFEVANFNSPLTSQLSYFCACLDRVLTTPGGHLFLPGRTGFGRRDGVRLVAHMHNIQVFSPAVTANFSSKQFDNEMKAAITQAITNNEHVVLILEDHQLRKNVFLQAINSLLASGNVPGLFTQQELDGLVALVSEAANQASFTGALQQFLAHRIRSLVHVVLILEVEANDFKLNITENPAILKHCNVIFADRFDKSSLNEIPKLLMESKGITATDSILTGFPDILINLPENLSIQTIKYRQFVENCCQLLGYKRSTLSARLDRLKGGVSKLNEAREEVAKMQKKAGKKSKLLAEKQAEADEALKAITESMSGAEDQKLSMEQLKEATEKENVVIEEKKAKIDEQLKEVQPLIDEARRAVGSIKSESLSEIRSLRAPPEAVRDILQAVLVFMGILDTSWEAMRKFLSKSGVKDDIMNFDANRITSEIHKKVTAIVKQKSASFEEANAKRASAAAAPLAAWVKANLEYSKILEKISPLENEKNKLIKNLKKAEKQMENLSKGLQSVDEVVGELKRKFEVLMKEATQIKVDLDREQDTIRIAGTLVESLSGEFERWKVQIETLVEEQSKIEMCSLITSAFLTYLGGCSEKDRKSLLKSMCKTFNMPSGFNPLSFASLETEQLNWKTKGLPADQLSLENGSIMFNSQHVPLIIDPSGQVSTFLAKFLDKSETFKAAQPDLMTQIELAIRFGKTIIVEDVVEFDAALIPILRRDLSSQGPRQVISFGGKSIDYNSDFKIFICTRDDKVEIRPNASAQLNIVNFTTTISALSAQLLDVAIHLEKPELEERSSSLLRDAELKKLELEGLEQLLLQQLATSQGNLLENTALLDSLNKSKESAEIISKSIVESEQLHKELTTQKEIYVPLSQFTSSLFFSFSNLQYYNSMYNYSVNTIMKLFEKTIKSCEDKSSTRVESLARQMQLTVFYHISRGIFRQDRLMFAVAFINATQPKMFQPKEWELFTGVLVDESTDLSGIRVSWIAPDRLPSLARIRNHLPSLFNNFQIGDDATWSEFAKMLQCETAFPRNVEVKMTHFQKVLFIQAARPERLYNCLMDFVLKTLNIPSINPPAFELRHIFSESESSEPILFILADGADPSQELAELASALKVPYHSISMGQGQEQAAYEAIRNSAANGEWLCLNNLHLMLQAVPSIFKHLSLTTPHENFRLWLTTEADARFPSMMLQQSLKITFEPPPGVRNNLLRTYIQIDRNGRSVVTCQSIFVLAWLHALLQERRTFIPQGWTKFYEFSASDVRVAKSFVEQLTENKSDWEFVRGILKFVIYGGRIENDFDAKVLESYLNILFSDDKINGRTGQQLVKGIDIPASTNVQEYISHISKTVPSVDEPFLFGLPENIKYSWQIVEADRTISSIRTLALGDSKNALSSNNTSESISQIISLWRKLCQSDDLPKKELPKNTSKSSDPINEVLCLETINALILIRNLHKSIGDVAKSMKNPSLASGVTQKTIQSLIFQQTPDEWDRLWAGPTDPADFLNAVVKKTRGTMQIFFEFFEILIFLQLYEASKSSSILSSPIDFSDLFYPNIFLNALRQTTSRQLQIPLDQLILSSAWTPSQLPPKQCVQVQGLLLQGATFDSFLRETTVSSAAYVQAPILYLAWTSDSSSTITGEQIQVPLYNSSERSDLITAVNMPCRGADQWNIAAVALFLR</sequence>
<keyword evidence="10" id="KW-0067">ATP-binding</keyword>
<feature type="domain" description="Dynein heavy chain ATP-binding dynein motor region" evidence="26">
    <location>
        <begin position="3763"/>
        <end position="3979"/>
    </location>
</feature>
<dbReference type="FunFam" id="3.20.180.20:FF:000002">
    <property type="entry name" value="Cytoplasmic dynein heavy chain 1"/>
    <property type="match status" value="1"/>
</dbReference>
<evidence type="ECO:0000256" key="1">
    <source>
        <dbReference type="ARBA" id="ARBA00004245"/>
    </source>
</evidence>
<feature type="domain" description="Dynein heavy chain AAA lid" evidence="27">
    <location>
        <begin position="4356"/>
        <end position="4490"/>
    </location>
</feature>
<dbReference type="FunFam" id="1.10.8.720:FF:000003">
    <property type="entry name" value="Cytoplasmic dynein heavy chain 2"/>
    <property type="match status" value="1"/>
</dbReference>
<dbReference type="GO" id="GO:0050793">
    <property type="term" value="P:regulation of developmental process"/>
    <property type="evidence" value="ECO:0007669"/>
    <property type="project" value="UniProtKB-ARBA"/>
</dbReference>
<evidence type="ECO:0000259" key="27">
    <source>
        <dbReference type="Pfam" id="PF18198"/>
    </source>
</evidence>
<feature type="domain" description="Dynein heavy chain region D6 P-loop" evidence="20">
    <location>
        <begin position="4219"/>
        <end position="4327"/>
    </location>
</feature>
<dbReference type="Pfam" id="PF18198">
    <property type="entry name" value="AAA_lid_11"/>
    <property type="match status" value="1"/>
</dbReference>
<keyword evidence="12 19" id="KW-0175">Coiled coil</keyword>
<dbReference type="GO" id="GO:0060294">
    <property type="term" value="P:cilium movement involved in cell motility"/>
    <property type="evidence" value="ECO:0000318"/>
    <property type="project" value="GO_Central"/>
</dbReference>
<reference evidence="31 32" key="2">
    <citation type="journal article" date="2011" name="PLoS Genet.">
        <title>Caenorhabditis briggsae recombinant inbred line genotypes reveal inter-strain incompatibility and the evolution of recombination.</title>
        <authorList>
            <person name="Ross J.A."/>
            <person name="Koboldt D.C."/>
            <person name="Staisch J.E."/>
            <person name="Chamberlin H.M."/>
            <person name="Gupta B.P."/>
            <person name="Miller R.D."/>
            <person name="Baird S.E."/>
            <person name="Haag E.S."/>
        </authorList>
    </citation>
    <scope>NUCLEOTIDE SEQUENCE [LARGE SCALE GENOMIC DNA]</scope>
    <source>
        <strain evidence="31 32">AF16</strain>
    </source>
</reference>
<dbReference type="FunFam" id="3.40.50.300:FF:000071">
    <property type="entry name" value="Cytoplasmic dynein heavy chain 1"/>
    <property type="match status" value="1"/>
</dbReference>
<dbReference type="STRING" id="6238.A8XE59"/>
<comment type="subcellular location">
    <subcellularLocation>
        <location evidence="2">Cell projection</location>
        <location evidence="2">Cilium membrane</location>
        <topology evidence="2">Peripheral membrane protein</topology>
        <orientation evidence="2">Cytoplasmic side</orientation>
    </subcellularLocation>
    <subcellularLocation>
        <location evidence="1">Cytoplasm</location>
        <location evidence="1">Cytoskeleton</location>
    </subcellularLocation>
</comment>
<dbReference type="EMBL" id="HE601268">
    <property type="protein sequence ID" value="CAP30931.2"/>
    <property type="molecule type" value="Genomic_DNA"/>
</dbReference>
<dbReference type="InterPro" id="IPR024317">
    <property type="entry name" value="Dynein_heavy_chain_D4_dom"/>
</dbReference>
<keyword evidence="5" id="KW-1003">Cell membrane</keyword>
<evidence type="ECO:0000256" key="4">
    <source>
        <dbReference type="ARBA" id="ARBA00022473"/>
    </source>
</evidence>
<dbReference type="Gene3D" id="1.20.1270.280">
    <property type="match status" value="1"/>
</dbReference>
<feature type="coiled-coil region" evidence="19">
    <location>
        <begin position="652"/>
        <end position="679"/>
    </location>
</feature>
<dbReference type="Pfam" id="PF18199">
    <property type="entry name" value="Dynein_C"/>
    <property type="match status" value="1"/>
</dbReference>
<dbReference type="Pfam" id="PF03028">
    <property type="entry name" value="Dynein_heavy"/>
    <property type="match status" value="1"/>
</dbReference>
<organism evidence="31 32">
    <name type="scientific">Caenorhabditis briggsae</name>
    <dbReference type="NCBI Taxonomy" id="6238"/>
    <lineage>
        <taxon>Eukaryota</taxon>
        <taxon>Metazoa</taxon>
        <taxon>Ecdysozoa</taxon>
        <taxon>Nematoda</taxon>
        <taxon>Chromadorea</taxon>
        <taxon>Rhabditida</taxon>
        <taxon>Rhabditina</taxon>
        <taxon>Rhabditomorpha</taxon>
        <taxon>Rhabditoidea</taxon>
        <taxon>Rhabditidae</taxon>
        <taxon>Peloderinae</taxon>
        <taxon>Caenorhabditis</taxon>
    </lineage>
</organism>
<keyword evidence="17" id="KW-0966">Cell projection</keyword>
<evidence type="ECO:0000256" key="8">
    <source>
        <dbReference type="ARBA" id="ARBA00022741"/>
    </source>
</evidence>
<dbReference type="GO" id="GO:0005524">
    <property type="term" value="F:ATP binding"/>
    <property type="evidence" value="ECO:0007669"/>
    <property type="project" value="UniProtKB-KW"/>
</dbReference>
<dbReference type="Gene3D" id="1.20.920.20">
    <property type="match status" value="1"/>
</dbReference>
<keyword evidence="7" id="KW-0493">Microtubule</keyword>
<dbReference type="GO" id="GO:0008104">
    <property type="term" value="P:intracellular protein localization"/>
    <property type="evidence" value="ECO:0007669"/>
    <property type="project" value="UniProtKB-ARBA"/>
</dbReference>
<dbReference type="InterPro" id="IPR049400">
    <property type="entry name" value="DYNC2H1_AAA_dom"/>
</dbReference>
<evidence type="ECO:0000256" key="10">
    <source>
        <dbReference type="ARBA" id="ARBA00022840"/>
    </source>
</evidence>
<feature type="domain" description="Dynein heavy chain C-terminal" evidence="28">
    <location>
        <begin position="4499"/>
        <end position="4801"/>
    </location>
</feature>
<evidence type="ECO:0000259" key="20">
    <source>
        <dbReference type="Pfam" id="PF03028"/>
    </source>
</evidence>
<evidence type="ECO:0000256" key="9">
    <source>
        <dbReference type="ARBA" id="ARBA00022794"/>
    </source>
</evidence>
<evidence type="ECO:0000256" key="11">
    <source>
        <dbReference type="ARBA" id="ARBA00023017"/>
    </source>
</evidence>
<dbReference type="InterPro" id="IPR026983">
    <property type="entry name" value="DHC"/>
</dbReference>
<evidence type="ECO:0000313" key="32">
    <source>
        <dbReference type="Proteomes" id="UP000008549"/>
    </source>
</evidence>
<dbReference type="Gene3D" id="1.10.8.720">
    <property type="entry name" value="Region D6 of dynein motor"/>
    <property type="match status" value="1"/>
</dbReference>
<dbReference type="FunFam" id="1.20.58.1120:FF:000019">
    <property type="entry name" value="Dynein heavy chain, putative"/>
    <property type="match status" value="1"/>
</dbReference>
<evidence type="ECO:0000256" key="15">
    <source>
        <dbReference type="ARBA" id="ARBA00023175"/>
    </source>
</evidence>
<dbReference type="GO" id="GO:0005868">
    <property type="term" value="C:cytoplasmic dynein complex"/>
    <property type="evidence" value="ECO:0000318"/>
    <property type="project" value="GO_Central"/>
</dbReference>
<evidence type="ECO:0000259" key="25">
    <source>
        <dbReference type="Pfam" id="PF12780"/>
    </source>
</evidence>
<evidence type="ECO:0000313" key="33">
    <source>
        <dbReference type="WormBase" id="CBG11853"/>
    </source>
</evidence>
<dbReference type="GO" id="GO:0005930">
    <property type="term" value="C:axoneme"/>
    <property type="evidence" value="ECO:0000318"/>
    <property type="project" value="GO_Central"/>
</dbReference>
<keyword evidence="14" id="KW-0472">Membrane</keyword>
<dbReference type="Gene3D" id="1.20.58.1120">
    <property type="match status" value="1"/>
</dbReference>
<evidence type="ECO:0000256" key="12">
    <source>
        <dbReference type="ARBA" id="ARBA00023054"/>
    </source>
</evidence>
<dbReference type="GO" id="GO:0035721">
    <property type="term" value="P:intraciliary retrograde transport"/>
    <property type="evidence" value="ECO:0000318"/>
    <property type="project" value="GO_Central"/>
</dbReference>
<keyword evidence="32" id="KW-1185">Reference proteome</keyword>
<dbReference type="Pfam" id="PF12774">
    <property type="entry name" value="AAA_6"/>
    <property type="match status" value="1"/>
</dbReference>
<evidence type="ECO:0000259" key="21">
    <source>
        <dbReference type="Pfam" id="PF08385"/>
    </source>
</evidence>
<dbReference type="Pfam" id="PF12781">
    <property type="entry name" value="AAA_9"/>
    <property type="match status" value="1"/>
</dbReference>
<accession>A8XE59</accession>
<dbReference type="SUPFAM" id="SSF52540">
    <property type="entry name" value="P-loop containing nucleoside triphosphate hydrolases"/>
    <property type="match status" value="4"/>
</dbReference>
<dbReference type="Pfam" id="PF21264">
    <property type="entry name" value="DYNC2H1_AAA_dom"/>
    <property type="match status" value="1"/>
</dbReference>
<evidence type="ECO:0000313" key="31">
    <source>
        <dbReference type="EMBL" id="CAP30931.2"/>
    </source>
</evidence>
<dbReference type="FunFam" id="1.20.140.100:FF:000002">
    <property type="entry name" value="Cytoplasmic dynein heavy chain 1"/>
    <property type="match status" value="1"/>
</dbReference>
<evidence type="ECO:0000256" key="19">
    <source>
        <dbReference type="SAM" id="Coils"/>
    </source>
</evidence>
<keyword evidence="11" id="KW-0243">Dynein</keyword>
<feature type="coiled-coil region" evidence="19">
    <location>
        <begin position="1337"/>
        <end position="1364"/>
    </location>
</feature>
<reference evidence="31 32" key="1">
    <citation type="journal article" date="2003" name="PLoS Biol.">
        <title>The genome sequence of Caenorhabditis briggsae: a platform for comparative genomics.</title>
        <authorList>
            <person name="Stein L.D."/>
            <person name="Bao Z."/>
            <person name="Blasiar D."/>
            <person name="Blumenthal T."/>
            <person name="Brent M.R."/>
            <person name="Chen N."/>
            <person name="Chinwalla A."/>
            <person name="Clarke L."/>
            <person name="Clee C."/>
            <person name="Coghlan A."/>
            <person name="Coulson A."/>
            <person name="D'Eustachio P."/>
            <person name="Fitch D.H."/>
            <person name="Fulton L.A."/>
            <person name="Fulton R.E."/>
            <person name="Griffiths-Jones S."/>
            <person name="Harris T.W."/>
            <person name="Hillier L.W."/>
            <person name="Kamath R."/>
            <person name="Kuwabara P.E."/>
            <person name="Mardis E.R."/>
            <person name="Marra M.A."/>
            <person name="Miner T.L."/>
            <person name="Minx P."/>
            <person name="Mullikin J.C."/>
            <person name="Plumb R.W."/>
            <person name="Rogers J."/>
            <person name="Schein J.E."/>
            <person name="Sohrmann M."/>
            <person name="Spieth J."/>
            <person name="Stajich J.E."/>
            <person name="Wei C."/>
            <person name="Willey D."/>
            <person name="Wilson R.K."/>
            <person name="Durbin R."/>
            <person name="Waterston R.H."/>
        </authorList>
    </citation>
    <scope>NUCLEOTIDE SEQUENCE [LARGE SCALE GENOMIC DNA]</scope>
    <source>
        <strain evidence="31 32">AF16</strain>
    </source>
</reference>
<feature type="domain" description="Cytoplasmic dynein 2 heavy chain 1 AAA+ ATPase" evidence="29">
    <location>
        <begin position="2651"/>
        <end position="2737"/>
    </location>
</feature>
<feature type="coiled-coil region" evidence="19">
    <location>
        <begin position="3407"/>
        <end position="3487"/>
    </location>
</feature>
<feature type="domain" description="Dynein heavy chain hydrolytic ATP-binding dynein motor region" evidence="23">
    <location>
        <begin position="2185"/>
        <end position="2514"/>
    </location>
</feature>
<feature type="domain" description="Dynein heavy chain tail" evidence="21">
    <location>
        <begin position="966"/>
        <end position="1318"/>
    </location>
</feature>
<evidence type="ECO:0000259" key="29">
    <source>
        <dbReference type="Pfam" id="PF21264"/>
    </source>
</evidence>
<evidence type="ECO:0000256" key="5">
    <source>
        <dbReference type="ARBA" id="ARBA00022475"/>
    </source>
</evidence>
<dbReference type="Proteomes" id="UP000008549">
    <property type="component" value="Unassembled WGS sequence"/>
</dbReference>
<evidence type="ECO:0000259" key="28">
    <source>
        <dbReference type="Pfam" id="PF18199"/>
    </source>
</evidence>
<evidence type="ECO:0000259" key="22">
    <source>
        <dbReference type="Pfam" id="PF08393"/>
    </source>
</evidence>
<dbReference type="InterPro" id="IPR042228">
    <property type="entry name" value="Dynein_linker_3"/>
</dbReference>
<dbReference type="Gene3D" id="1.20.140.100">
    <property type="entry name" value="Dynein heavy chain, N-terminal domain 2"/>
    <property type="match status" value="1"/>
</dbReference>
<keyword evidence="8" id="KW-0547">Nucleotide-binding</keyword>
<dbReference type="Gene3D" id="1.20.920.30">
    <property type="match status" value="1"/>
</dbReference>
<dbReference type="InterPro" id="IPR013602">
    <property type="entry name" value="Dynein_heavy_linker"/>
</dbReference>
<evidence type="ECO:0000256" key="2">
    <source>
        <dbReference type="ARBA" id="ARBA00004522"/>
    </source>
</evidence>
<evidence type="ECO:0000259" key="23">
    <source>
        <dbReference type="Pfam" id="PF12774"/>
    </source>
</evidence>
<evidence type="ECO:0000256" key="7">
    <source>
        <dbReference type="ARBA" id="ARBA00022701"/>
    </source>
</evidence>
<evidence type="ECO:0000256" key="6">
    <source>
        <dbReference type="ARBA" id="ARBA00022490"/>
    </source>
</evidence>
<dbReference type="GO" id="GO:0005874">
    <property type="term" value="C:microtubule"/>
    <property type="evidence" value="ECO:0007669"/>
    <property type="project" value="UniProtKB-KW"/>
</dbReference>